<sequence length="249" mass="25142">MKFSAVVVALALFASANAVPLNTRQEAKPFTHQNGVDAQNLNDKFSKLTPNSPCTAGENACVNKGFAQCVGNTFQITQCAGGTQCFALPLVNKPGTSITCTTPSDAQTRISTALSAPAGGSSSSGNTPPPASTTSSSATPAATPNAAPKPGASTATGANCNTVRSCNARDAIKLANDFKKLNDNSPCTAGQNACVNGKFAQCVGGKFQSTACSGGTTCQVLPLVNSRGTSITCDTDADAKARIQDALNN</sequence>
<keyword evidence="2" id="KW-0732">Signal</keyword>
<name>A0A9N9GB50_9GLOM</name>
<dbReference type="EMBL" id="CAJVPJ010001611">
    <property type="protein sequence ID" value="CAG8597694.1"/>
    <property type="molecule type" value="Genomic_DNA"/>
</dbReference>
<dbReference type="OrthoDB" id="2362516at2759"/>
<evidence type="ECO:0000313" key="4">
    <source>
        <dbReference type="Proteomes" id="UP000789572"/>
    </source>
</evidence>
<feature type="signal peptide" evidence="2">
    <location>
        <begin position="1"/>
        <end position="18"/>
    </location>
</feature>
<keyword evidence="4" id="KW-1185">Reference proteome</keyword>
<comment type="caution">
    <text evidence="3">The sequence shown here is derived from an EMBL/GenBank/DDBJ whole genome shotgun (WGS) entry which is preliminary data.</text>
</comment>
<organism evidence="3 4">
    <name type="scientific">Paraglomus occultum</name>
    <dbReference type="NCBI Taxonomy" id="144539"/>
    <lineage>
        <taxon>Eukaryota</taxon>
        <taxon>Fungi</taxon>
        <taxon>Fungi incertae sedis</taxon>
        <taxon>Mucoromycota</taxon>
        <taxon>Glomeromycotina</taxon>
        <taxon>Glomeromycetes</taxon>
        <taxon>Paraglomerales</taxon>
        <taxon>Paraglomeraceae</taxon>
        <taxon>Paraglomus</taxon>
    </lineage>
</organism>
<evidence type="ECO:0000313" key="3">
    <source>
        <dbReference type="EMBL" id="CAG8597694.1"/>
    </source>
</evidence>
<gene>
    <name evidence="3" type="ORF">POCULU_LOCUS7300</name>
</gene>
<feature type="region of interest" description="Disordered" evidence="1">
    <location>
        <begin position="114"/>
        <end position="154"/>
    </location>
</feature>
<dbReference type="Proteomes" id="UP000789572">
    <property type="component" value="Unassembled WGS sequence"/>
</dbReference>
<feature type="chain" id="PRO_5040458832" evidence="2">
    <location>
        <begin position="19"/>
        <end position="249"/>
    </location>
</feature>
<accession>A0A9N9GB50</accession>
<evidence type="ECO:0000256" key="2">
    <source>
        <dbReference type="SAM" id="SignalP"/>
    </source>
</evidence>
<reference evidence="3" key="1">
    <citation type="submission" date="2021-06" db="EMBL/GenBank/DDBJ databases">
        <authorList>
            <person name="Kallberg Y."/>
            <person name="Tangrot J."/>
            <person name="Rosling A."/>
        </authorList>
    </citation>
    <scope>NUCLEOTIDE SEQUENCE</scope>
    <source>
        <strain evidence="3">IA702</strain>
    </source>
</reference>
<feature type="compositionally biased region" description="Low complexity" evidence="1">
    <location>
        <begin position="114"/>
        <end position="152"/>
    </location>
</feature>
<evidence type="ECO:0000256" key="1">
    <source>
        <dbReference type="SAM" id="MobiDB-lite"/>
    </source>
</evidence>
<dbReference type="AlphaFoldDB" id="A0A9N9GB50"/>
<protein>
    <submittedName>
        <fullName evidence="3">8915_t:CDS:1</fullName>
    </submittedName>
</protein>
<proteinExistence type="predicted"/>